<dbReference type="CDD" id="cd21341">
    <property type="entry name" value="TTC8_N"/>
    <property type="match status" value="1"/>
</dbReference>
<dbReference type="Gene3D" id="1.25.40.10">
    <property type="entry name" value="Tetratricopeptide repeat domain"/>
    <property type="match status" value="1"/>
</dbReference>
<dbReference type="GO" id="GO:0036064">
    <property type="term" value="C:ciliary basal body"/>
    <property type="evidence" value="ECO:0007669"/>
    <property type="project" value="TreeGrafter"/>
</dbReference>
<reference evidence="2" key="1">
    <citation type="submission" date="2025-08" db="UniProtKB">
        <authorList>
            <consortium name="RefSeq"/>
        </authorList>
    </citation>
    <scope>IDENTIFICATION</scope>
</reference>
<evidence type="ECO:0000313" key="1">
    <source>
        <dbReference type="Proteomes" id="UP000694867"/>
    </source>
</evidence>
<dbReference type="GO" id="GO:0097730">
    <property type="term" value="C:non-motile cilium"/>
    <property type="evidence" value="ECO:0007669"/>
    <property type="project" value="TreeGrafter"/>
</dbReference>
<dbReference type="RefSeq" id="XP_003746554.2">
    <property type="nucleotide sequence ID" value="XM_003746506.2"/>
</dbReference>
<dbReference type="Pfam" id="PF13181">
    <property type="entry name" value="TPR_8"/>
    <property type="match status" value="2"/>
</dbReference>
<gene>
    <name evidence="2" type="primary">LOC100907391</name>
</gene>
<dbReference type="Pfam" id="PF13432">
    <property type="entry name" value="TPR_16"/>
    <property type="match status" value="1"/>
</dbReference>
<dbReference type="GeneID" id="100907391"/>
<name>A0AAJ6QWW5_9ACAR</name>
<dbReference type="SUPFAM" id="SSF48452">
    <property type="entry name" value="TPR-like"/>
    <property type="match status" value="1"/>
</dbReference>
<sequence>MAEQLKMVELDPLCRALFQYRQLKYEKCVESCEVALNNNSYDQAAWILKAMALTRMVHVDDLEIEEEGIAESLLDDNATAQVARPGTSLRTATAASGLNQMVRPMTQSGRPFTGMVRPGSQGGTASIEKALKTARTAMSARPVTSSSGRYVRMGTASMLSQAGEPFINVARLNISKYAQKPALSKALFNFMYYHENEVRHALEIAAQASQHSKFNDWWLKLSLGKCYYRLGMFRDAEKQFRSANTQQPMVETSLWLGKLFLKWDQPLGALEVYRSALENFPNDSFLLTNIARVHELLNDLNASVKFYKDVLSTDSVSVEAMACIATNHFYSDQPELALRFFRRLLQIGLHTAEIYINIALCCFYAQQFDLSIACVERALQLSKDDATTADIWYNLSHIAINSGDKTLAIQCLRLAIAHNNDHAESHNNLGILIPEQAKLNFETSHRLGPHLFEPLYNLALLSDLIGDCLNAYKYSNQTLEVFPGHVDSKIILDRVRTLLASF</sequence>
<dbReference type="AlphaFoldDB" id="A0AAJ6QWW5"/>
<dbReference type="InterPro" id="IPR028796">
    <property type="entry name" value="BBS8"/>
</dbReference>
<dbReference type="SMART" id="SM00028">
    <property type="entry name" value="TPR"/>
    <property type="match status" value="7"/>
</dbReference>
<protein>
    <submittedName>
        <fullName evidence="2">Tetratricopeptide repeat protein 8</fullName>
    </submittedName>
</protein>
<dbReference type="GO" id="GO:1905515">
    <property type="term" value="P:non-motile cilium assembly"/>
    <property type="evidence" value="ECO:0007669"/>
    <property type="project" value="InterPro"/>
</dbReference>
<dbReference type="InterPro" id="IPR011990">
    <property type="entry name" value="TPR-like_helical_dom_sf"/>
</dbReference>
<dbReference type="PANTHER" id="PTHR44177">
    <property type="entry name" value="TETRATRICOPEPTIDE REPEAT PROTEIN 8"/>
    <property type="match status" value="1"/>
</dbReference>
<accession>A0AAJ6QWW5</accession>
<keyword evidence="1" id="KW-1185">Reference proteome</keyword>
<evidence type="ECO:0000313" key="2">
    <source>
        <dbReference type="RefSeq" id="XP_003746554.2"/>
    </source>
</evidence>
<proteinExistence type="predicted"/>
<dbReference type="GO" id="GO:0034464">
    <property type="term" value="C:BBSome"/>
    <property type="evidence" value="ECO:0007669"/>
    <property type="project" value="InterPro"/>
</dbReference>
<dbReference type="InterPro" id="IPR019734">
    <property type="entry name" value="TPR_rpt"/>
</dbReference>
<dbReference type="KEGG" id="goe:100907391"/>
<dbReference type="CTD" id="33217"/>
<dbReference type="Proteomes" id="UP000694867">
    <property type="component" value="Unplaced"/>
</dbReference>
<dbReference type="PANTHER" id="PTHR44177:SF1">
    <property type="entry name" value="TETRATRICOPEPTIDE REPEAT PROTEIN 8"/>
    <property type="match status" value="1"/>
</dbReference>
<organism evidence="1 2">
    <name type="scientific">Galendromus occidentalis</name>
    <name type="common">western predatory mite</name>
    <dbReference type="NCBI Taxonomy" id="34638"/>
    <lineage>
        <taxon>Eukaryota</taxon>
        <taxon>Metazoa</taxon>
        <taxon>Ecdysozoa</taxon>
        <taxon>Arthropoda</taxon>
        <taxon>Chelicerata</taxon>
        <taxon>Arachnida</taxon>
        <taxon>Acari</taxon>
        <taxon>Parasitiformes</taxon>
        <taxon>Mesostigmata</taxon>
        <taxon>Gamasina</taxon>
        <taxon>Phytoseioidea</taxon>
        <taxon>Phytoseiidae</taxon>
        <taxon>Typhlodrominae</taxon>
        <taxon>Galendromus</taxon>
    </lineage>
</organism>